<feature type="domain" description="DFDF" evidence="4">
    <location>
        <begin position="435"/>
        <end position="471"/>
    </location>
</feature>
<keyword evidence="9" id="KW-1185">Reference proteome</keyword>
<sequence length="578" mass="58550">MSEFLGSTISLISKSDIRYVGVLHEINSEESTVSLENVKSWGTEGRKGNPDEEILSSAQVYEYIVFRGSDVKDLRIEDGPGAREEKPAAVPDDPAIVGARARPVNGPGPGPGPGPGGQQGPPGPPGPGGPGGLGGFGQNPWGGNQFYGQQMGGWGRGGIGPGPGPGGFYPPPPGWMPPGHFTPGPGGPGGPPGPGPWNNFGAFPPGPPGPPGAPGGPGAPGAPGQMNRPGSGAPGPSELGGKPAPAPIGAAIADKKPTTGSQNDIPSEPKSLGQGPTQQAMPTPPILPTDTKPSIEEVKTTAASLPASQPTAVPTIPTGPSTASAPTGPKAARSIVPAIPAVPKFTPPVSSAASKATDKATPVNTAAAIRDATQAARAAVAVAMSKMEHANAPAPQNGAGSAMDNLTKKVNEMRVNAAATRGGPPTRGRARGGRHPGAKVEVPAADFDFASSNAKFNKDEIVKEAGVTPGSEGAIIVEPLTTKENEGPPAYNKKTSFFDNISSEARDRAENGGQKPGGREWRGEEQRRNIETFGSPSVDNGYRSNFRRGGGRGRVGMRGRGYRGRGRGGYAPHDAQAS</sequence>
<dbReference type="InterPro" id="IPR019050">
    <property type="entry name" value="FDF_dom"/>
</dbReference>
<evidence type="ECO:0000256" key="2">
    <source>
        <dbReference type="PROSITE-ProRule" id="PRU00869"/>
    </source>
</evidence>
<reference evidence="8" key="1">
    <citation type="submission" date="2022-07" db="EMBL/GenBank/DDBJ databases">
        <title>Draft genome sequence of Zalerion maritima ATCC 34329, a (micro)plastics degrading marine fungus.</title>
        <authorList>
            <person name="Paco A."/>
            <person name="Goncalves M.F.M."/>
            <person name="Rocha-Santos T.A.P."/>
            <person name="Alves A."/>
        </authorList>
    </citation>
    <scope>NUCLEOTIDE SEQUENCE</scope>
    <source>
        <strain evidence="8">ATCC 34329</strain>
    </source>
</reference>
<feature type="compositionally biased region" description="Low complexity" evidence="3">
    <location>
        <begin position="240"/>
        <end position="252"/>
    </location>
</feature>
<accession>A0AAD5RJJ5</accession>
<dbReference type="Gene3D" id="2.30.30.100">
    <property type="match status" value="1"/>
</dbReference>
<comment type="caution">
    <text evidence="8">The sequence shown here is derived from an EMBL/GenBank/DDBJ whole genome shotgun (WGS) entry which is preliminary data.</text>
</comment>
<dbReference type="InterPro" id="IPR025762">
    <property type="entry name" value="DFDF"/>
</dbReference>
<dbReference type="PANTHER" id="PTHR13586">
    <property type="entry name" value="SCD6 PROTEIN-RELATED"/>
    <property type="match status" value="1"/>
</dbReference>
<feature type="domain" description="Sm" evidence="7">
    <location>
        <begin position="1"/>
        <end position="80"/>
    </location>
</feature>
<feature type="compositionally biased region" description="Low complexity" evidence="3">
    <location>
        <begin position="417"/>
        <end position="427"/>
    </location>
</feature>
<evidence type="ECO:0000256" key="3">
    <source>
        <dbReference type="SAM" id="MobiDB-lite"/>
    </source>
</evidence>
<feature type="region of interest" description="Disordered" evidence="3">
    <location>
        <begin position="76"/>
        <end position="362"/>
    </location>
</feature>
<dbReference type="GO" id="GO:0034063">
    <property type="term" value="P:stress granule assembly"/>
    <property type="evidence" value="ECO:0007669"/>
    <property type="project" value="TreeGrafter"/>
</dbReference>
<dbReference type="GO" id="GO:0003729">
    <property type="term" value="F:mRNA binding"/>
    <property type="evidence" value="ECO:0007669"/>
    <property type="project" value="TreeGrafter"/>
</dbReference>
<dbReference type="InterPro" id="IPR047575">
    <property type="entry name" value="Sm"/>
</dbReference>
<feature type="compositionally biased region" description="Low complexity" evidence="3">
    <location>
        <begin position="138"/>
        <end position="149"/>
    </location>
</feature>
<protein>
    <submittedName>
        <fullName evidence="8">Uncharacterized protein</fullName>
    </submittedName>
</protein>
<evidence type="ECO:0000259" key="5">
    <source>
        <dbReference type="PROSITE" id="PS51513"/>
    </source>
</evidence>
<dbReference type="SMART" id="SM01199">
    <property type="entry name" value="FDF"/>
    <property type="match status" value="1"/>
</dbReference>
<dbReference type="Pfam" id="PF09532">
    <property type="entry name" value="FDF"/>
    <property type="match status" value="1"/>
</dbReference>
<dbReference type="PROSITE" id="PS52002">
    <property type="entry name" value="SM"/>
    <property type="match status" value="1"/>
</dbReference>
<name>A0AAD5RJJ5_9PEZI</name>
<feature type="short sequence motif" description="FFD box" evidence="1">
    <location>
        <begin position="489"/>
        <end position="505"/>
    </location>
</feature>
<evidence type="ECO:0000313" key="8">
    <source>
        <dbReference type="EMBL" id="KAJ2895085.1"/>
    </source>
</evidence>
<feature type="compositionally biased region" description="Low complexity" evidence="3">
    <location>
        <begin position="350"/>
        <end position="362"/>
    </location>
</feature>
<dbReference type="SUPFAM" id="SSF50182">
    <property type="entry name" value="Sm-like ribonucleoproteins"/>
    <property type="match status" value="1"/>
</dbReference>
<dbReference type="CDD" id="cd01736">
    <property type="entry name" value="LSm14_N"/>
    <property type="match status" value="1"/>
</dbReference>
<evidence type="ECO:0000259" key="7">
    <source>
        <dbReference type="PROSITE" id="PS52002"/>
    </source>
</evidence>
<feature type="region of interest" description="Disordered" evidence="3">
    <location>
        <begin position="416"/>
        <end position="438"/>
    </location>
</feature>
<feature type="compositionally biased region" description="Pro residues" evidence="3">
    <location>
        <begin position="162"/>
        <end position="176"/>
    </location>
</feature>
<dbReference type="SMART" id="SM01271">
    <property type="entry name" value="LSM14"/>
    <property type="match status" value="1"/>
</dbReference>
<feature type="short sequence motif" description="TFG box" evidence="2">
    <location>
        <begin position="517"/>
        <end position="537"/>
    </location>
</feature>
<gene>
    <name evidence="8" type="ORF">MKZ38_006907</name>
</gene>
<dbReference type="InterPro" id="IPR025768">
    <property type="entry name" value="TFG_box"/>
</dbReference>
<feature type="compositionally biased region" description="Basic residues" evidence="3">
    <location>
        <begin position="428"/>
        <end position="437"/>
    </location>
</feature>
<dbReference type="Pfam" id="PF12701">
    <property type="entry name" value="LSM14"/>
    <property type="match status" value="1"/>
</dbReference>
<feature type="domain" description="FFD box profile" evidence="5">
    <location>
        <begin position="489"/>
        <end position="505"/>
    </location>
</feature>
<dbReference type="EMBL" id="JAKWBI020000429">
    <property type="protein sequence ID" value="KAJ2895085.1"/>
    <property type="molecule type" value="Genomic_DNA"/>
</dbReference>
<feature type="compositionally biased region" description="Basic residues" evidence="3">
    <location>
        <begin position="545"/>
        <end position="566"/>
    </location>
</feature>
<evidence type="ECO:0000259" key="6">
    <source>
        <dbReference type="PROSITE" id="PS51536"/>
    </source>
</evidence>
<dbReference type="AlphaFoldDB" id="A0AAD5RJJ5"/>
<feature type="compositionally biased region" description="Pro residues" evidence="3">
    <location>
        <begin position="185"/>
        <end position="195"/>
    </location>
</feature>
<dbReference type="PROSITE" id="PS51513">
    <property type="entry name" value="FFD"/>
    <property type="match status" value="1"/>
</dbReference>
<feature type="compositionally biased region" description="Polar residues" evidence="3">
    <location>
        <begin position="301"/>
        <end position="325"/>
    </location>
</feature>
<dbReference type="PROSITE" id="PS51512">
    <property type="entry name" value="DFDF"/>
    <property type="match status" value="1"/>
</dbReference>
<feature type="compositionally biased region" description="Basic and acidic residues" evidence="3">
    <location>
        <begin position="517"/>
        <end position="530"/>
    </location>
</feature>
<dbReference type="InterPro" id="IPR025609">
    <property type="entry name" value="Lsm14-like_N"/>
</dbReference>
<dbReference type="GO" id="GO:0033962">
    <property type="term" value="P:P-body assembly"/>
    <property type="evidence" value="ECO:0007669"/>
    <property type="project" value="TreeGrafter"/>
</dbReference>
<dbReference type="PANTHER" id="PTHR13586:SF0">
    <property type="entry name" value="TRAILER HITCH, ISOFORM H"/>
    <property type="match status" value="1"/>
</dbReference>
<evidence type="ECO:0000313" key="9">
    <source>
        <dbReference type="Proteomes" id="UP001201980"/>
    </source>
</evidence>
<feature type="compositionally biased region" description="Basic and acidic residues" evidence="3">
    <location>
        <begin position="76"/>
        <end position="87"/>
    </location>
</feature>
<dbReference type="Proteomes" id="UP001201980">
    <property type="component" value="Unassembled WGS sequence"/>
</dbReference>
<organism evidence="8 9">
    <name type="scientific">Zalerion maritima</name>
    <dbReference type="NCBI Taxonomy" id="339359"/>
    <lineage>
        <taxon>Eukaryota</taxon>
        <taxon>Fungi</taxon>
        <taxon>Dikarya</taxon>
        <taxon>Ascomycota</taxon>
        <taxon>Pezizomycotina</taxon>
        <taxon>Sordariomycetes</taxon>
        <taxon>Lulworthiomycetidae</taxon>
        <taxon>Lulworthiales</taxon>
        <taxon>Lulworthiaceae</taxon>
        <taxon>Zalerion</taxon>
    </lineage>
</organism>
<feature type="compositionally biased region" description="Gly residues" evidence="3">
    <location>
        <begin position="150"/>
        <end position="161"/>
    </location>
</feature>
<dbReference type="GO" id="GO:0000932">
    <property type="term" value="C:P-body"/>
    <property type="evidence" value="ECO:0007669"/>
    <property type="project" value="TreeGrafter"/>
</dbReference>
<evidence type="ECO:0000256" key="1">
    <source>
        <dbReference type="PROSITE-ProRule" id="PRU00846"/>
    </source>
</evidence>
<evidence type="ECO:0000259" key="4">
    <source>
        <dbReference type="PROSITE" id="PS51512"/>
    </source>
</evidence>
<dbReference type="PROSITE" id="PS51536">
    <property type="entry name" value="TFG"/>
    <property type="match status" value="1"/>
</dbReference>
<dbReference type="InterPro" id="IPR010920">
    <property type="entry name" value="LSM_dom_sf"/>
</dbReference>
<feature type="compositionally biased region" description="Polar residues" evidence="3">
    <location>
        <begin position="493"/>
        <end position="503"/>
    </location>
</feature>
<feature type="region of interest" description="Disordered" evidence="3">
    <location>
        <begin position="477"/>
        <end position="578"/>
    </location>
</feature>
<proteinExistence type="predicted"/>
<dbReference type="InterPro" id="IPR025761">
    <property type="entry name" value="FFD_box"/>
</dbReference>
<feature type="domain" description="TFG box profile" evidence="6">
    <location>
        <begin position="517"/>
        <end position="537"/>
    </location>
</feature>
<feature type="compositionally biased region" description="Pro residues" evidence="3">
    <location>
        <begin position="204"/>
        <end position="214"/>
    </location>
</feature>